<evidence type="ECO:0000259" key="11">
    <source>
        <dbReference type="Pfam" id="PF01728"/>
    </source>
</evidence>
<dbReference type="RefSeq" id="XP_009029538.1">
    <property type="nucleotide sequence ID" value="XM_009031290.1"/>
</dbReference>
<dbReference type="EnsemblMetazoa" id="HelroT89616">
    <property type="protein sequence ID" value="HelroP89616"/>
    <property type="gene ID" value="HelroG89616"/>
</dbReference>
<reference evidence="13" key="3">
    <citation type="submission" date="2015-06" db="UniProtKB">
        <authorList>
            <consortium name="EnsemblMetazoa"/>
        </authorList>
    </citation>
    <scope>IDENTIFICATION</scope>
</reference>
<evidence type="ECO:0000256" key="1">
    <source>
        <dbReference type="ARBA" id="ARBA00004173"/>
    </source>
</evidence>
<dbReference type="GO" id="GO:0005759">
    <property type="term" value="C:mitochondrial matrix"/>
    <property type="evidence" value="ECO:0007669"/>
    <property type="project" value="UniProtKB-ARBA"/>
</dbReference>
<sequence>MTGLSFIRFNFNNFALRKGFIKFHELSLKWYSKFGPTDIKGKNITAQKWLQRQMKDPYIRQAKQENYRCRSAYKLLEMNNKFEIFSPGQRVIDCGAAPGSWTQVVIERVNSSEKSGLVISVDLLDIEALDGAVTLGGCDFTKSETQDMIKKHLDTEKADVILSDMSPSASGIKSLDHDQSIKQVLSVFKFAMECLKEQGTLLVKVFQGSQLDGLINLLDKYFEKVQIVKPHASRVNSSEMYLLARRFFIR</sequence>
<dbReference type="GO" id="GO:1902775">
    <property type="term" value="P:mitochondrial large ribosomal subunit assembly"/>
    <property type="evidence" value="ECO:0007669"/>
    <property type="project" value="UniProtKB-ARBA"/>
</dbReference>
<keyword evidence="7" id="KW-0809">Transit peptide</keyword>
<keyword evidence="6 10" id="KW-0949">S-adenosyl-L-methionine</keyword>
<dbReference type="InterPro" id="IPR002877">
    <property type="entry name" value="RNA_MeTrfase_FtsJ_dom"/>
</dbReference>
<dbReference type="OMA" id="HRQTDHL"/>
<comment type="subcellular location">
    <subcellularLocation>
        <location evidence="1">Mitochondrion</location>
    </subcellularLocation>
</comment>
<dbReference type="EMBL" id="AMQM01007631">
    <property type="status" value="NOT_ANNOTATED_CDS"/>
    <property type="molecule type" value="Genomic_DNA"/>
</dbReference>
<name>T1G7F0_HELRO</name>
<evidence type="ECO:0000313" key="14">
    <source>
        <dbReference type="Proteomes" id="UP000015101"/>
    </source>
</evidence>
<dbReference type="KEGG" id="hro:HELRODRAFT_89616"/>
<dbReference type="InterPro" id="IPR050082">
    <property type="entry name" value="RNA_methyltr_RlmE"/>
</dbReference>
<dbReference type="GO" id="GO:0001510">
    <property type="term" value="P:RNA methylation"/>
    <property type="evidence" value="ECO:0000318"/>
    <property type="project" value="GO_Central"/>
</dbReference>
<feature type="active site" description="Proton acceptor" evidence="10">
    <location>
        <position position="204"/>
    </location>
</feature>
<evidence type="ECO:0000256" key="6">
    <source>
        <dbReference type="ARBA" id="ARBA00022691"/>
    </source>
</evidence>
<protein>
    <recommendedName>
        <fullName evidence="9">rRNA methyltransferase 2, mitochondrial</fullName>
    </recommendedName>
</protein>
<dbReference type="FunCoup" id="T1G7F0">
    <property type="interactions" value="1457"/>
</dbReference>
<keyword evidence="14" id="KW-1185">Reference proteome</keyword>
<evidence type="ECO:0000313" key="12">
    <source>
        <dbReference type="EMBL" id="ESN92314.1"/>
    </source>
</evidence>
<comment type="similarity">
    <text evidence="2">Belongs to the class I-like SAM-binding methyltransferase superfamily. RNA methyltransferase RlmE family.</text>
</comment>
<dbReference type="InParanoid" id="T1G7F0"/>
<dbReference type="HOGENOM" id="CLU_009422_4_0_1"/>
<reference evidence="14" key="1">
    <citation type="submission" date="2012-12" db="EMBL/GenBank/DDBJ databases">
        <authorList>
            <person name="Hellsten U."/>
            <person name="Grimwood J."/>
            <person name="Chapman J.A."/>
            <person name="Shapiro H."/>
            <person name="Aerts A."/>
            <person name="Otillar R.P."/>
            <person name="Terry A.Y."/>
            <person name="Boore J.L."/>
            <person name="Simakov O."/>
            <person name="Marletaz F."/>
            <person name="Cho S.-J."/>
            <person name="Edsinger-Gonzales E."/>
            <person name="Havlak P."/>
            <person name="Kuo D.-H."/>
            <person name="Larsson T."/>
            <person name="Lv J."/>
            <person name="Arendt D."/>
            <person name="Savage R."/>
            <person name="Osoegawa K."/>
            <person name="de Jong P."/>
            <person name="Lindberg D.R."/>
            <person name="Seaver E.C."/>
            <person name="Weisblat D.A."/>
            <person name="Putnam N.H."/>
            <person name="Grigoriev I.V."/>
            <person name="Rokhsar D.S."/>
        </authorList>
    </citation>
    <scope>NUCLEOTIDE SEQUENCE</scope>
</reference>
<evidence type="ECO:0000256" key="4">
    <source>
        <dbReference type="ARBA" id="ARBA00022603"/>
    </source>
</evidence>
<dbReference type="GO" id="GO:0005739">
    <property type="term" value="C:mitochondrion"/>
    <property type="evidence" value="ECO:0000318"/>
    <property type="project" value="GO_Central"/>
</dbReference>
<accession>T1G7F0</accession>
<evidence type="ECO:0000256" key="9">
    <source>
        <dbReference type="ARBA" id="ARBA00041184"/>
    </source>
</evidence>
<dbReference type="SUPFAM" id="SSF53335">
    <property type="entry name" value="S-adenosyl-L-methionine-dependent methyltransferases"/>
    <property type="match status" value="1"/>
</dbReference>
<dbReference type="Pfam" id="PF01728">
    <property type="entry name" value="FtsJ"/>
    <property type="match status" value="1"/>
</dbReference>
<dbReference type="EMBL" id="KB097650">
    <property type="protein sequence ID" value="ESN92314.1"/>
    <property type="molecule type" value="Genomic_DNA"/>
</dbReference>
<evidence type="ECO:0000256" key="5">
    <source>
        <dbReference type="ARBA" id="ARBA00022679"/>
    </source>
</evidence>
<dbReference type="OrthoDB" id="20105at2759"/>
<evidence type="ECO:0000313" key="13">
    <source>
        <dbReference type="EnsemblMetazoa" id="HelroP89616"/>
    </source>
</evidence>
<organism evidence="13 14">
    <name type="scientific">Helobdella robusta</name>
    <name type="common">Californian leech</name>
    <dbReference type="NCBI Taxonomy" id="6412"/>
    <lineage>
        <taxon>Eukaryota</taxon>
        <taxon>Metazoa</taxon>
        <taxon>Spiralia</taxon>
        <taxon>Lophotrochozoa</taxon>
        <taxon>Annelida</taxon>
        <taxon>Clitellata</taxon>
        <taxon>Hirudinea</taxon>
        <taxon>Rhynchobdellida</taxon>
        <taxon>Glossiphoniidae</taxon>
        <taxon>Helobdella</taxon>
    </lineage>
</organism>
<keyword evidence="3" id="KW-0698">rRNA processing</keyword>
<dbReference type="STRING" id="6412.T1G7F0"/>
<feature type="domain" description="Ribosomal RNA methyltransferase FtsJ" evidence="11">
    <location>
        <begin position="67"/>
        <end position="247"/>
    </location>
</feature>
<evidence type="ECO:0000256" key="7">
    <source>
        <dbReference type="ARBA" id="ARBA00022946"/>
    </source>
</evidence>
<dbReference type="HAMAP" id="MF_01547">
    <property type="entry name" value="RNA_methyltr_E"/>
    <property type="match status" value="1"/>
</dbReference>
<dbReference type="GO" id="GO:0008650">
    <property type="term" value="F:rRNA (uridine-2'-O-)-methyltransferase activity"/>
    <property type="evidence" value="ECO:0000318"/>
    <property type="project" value="GO_Central"/>
</dbReference>
<dbReference type="eggNOG" id="KOG4589">
    <property type="taxonomic scope" value="Eukaryota"/>
</dbReference>
<dbReference type="Proteomes" id="UP000015101">
    <property type="component" value="Unassembled WGS sequence"/>
</dbReference>
<proteinExistence type="inferred from homology"/>
<reference evidence="12 14" key="2">
    <citation type="journal article" date="2013" name="Nature">
        <title>Insights into bilaterian evolution from three spiralian genomes.</title>
        <authorList>
            <person name="Simakov O."/>
            <person name="Marletaz F."/>
            <person name="Cho S.J."/>
            <person name="Edsinger-Gonzales E."/>
            <person name="Havlak P."/>
            <person name="Hellsten U."/>
            <person name="Kuo D.H."/>
            <person name="Larsson T."/>
            <person name="Lv J."/>
            <person name="Arendt D."/>
            <person name="Savage R."/>
            <person name="Osoegawa K."/>
            <person name="de Jong P."/>
            <person name="Grimwood J."/>
            <person name="Chapman J.A."/>
            <person name="Shapiro H."/>
            <person name="Aerts A."/>
            <person name="Otillar R.P."/>
            <person name="Terry A.Y."/>
            <person name="Boore J.L."/>
            <person name="Grigoriev I.V."/>
            <person name="Lindberg D.R."/>
            <person name="Seaver E.C."/>
            <person name="Weisblat D.A."/>
            <person name="Putnam N.H."/>
            <person name="Rokhsar D.S."/>
        </authorList>
    </citation>
    <scope>NUCLEOTIDE SEQUENCE</scope>
</reference>
<evidence type="ECO:0000256" key="10">
    <source>
        <dbReference type="PIRSR" id="PIRSR005461-1"/>
    </source>
</evidence>
<dbReference type="InterPro" id="IPR015507">
    <property type="entry name" value="rRNA-MeTfrase_E"/>
</dbReference>
<dbReference type="CTD" id="20216997"/>
<dbReference type="InterPro" id="IPR029063">
    <property type="entry name" value="SAM-dependent_MTases_sf"/>
</dbReference>
<dbReference type="FunFam" id="3.40.50.150:FF:000129">
    <property type="entry name" value="Mitochondrial rRNA methyltransferase 2"/>
    <property type="match status" value="1"/>
</dbReference>
<evidence type="ECO:0000256" key="2">
    <source>
        <dbReference type="ARBA" id="ARBA00009258"/>
    </source>
</evidence>
<keyword evidence="8" id="KW-0496">Mitochondrion</keyword>
<dbReference type="PANTHER" id="PTHR10920">
    <property type="entry name" value="RIBOSOMAL RNA METHYLTRANSFERASE"/>
    <property type="match status" value="1"/>
</dbReference>
<gene>
    <name evidence="13" type="primary">20216997</name>
    <name evidence="12" type="ORF">HELRODRAFT_89616</name>
</gene>
<evidence type="ECO:0000256" key="3">
    <source>
        <dbReference type="ARBA" id="ARBA00022552"/>
    </source>
</evidence>
<keyword evidence="4" id="KW-0489">Methyltransferase</keyword>
<dbReference type="PIRSF" id="PIRSF005461">
    <property type="entry name" value="23S_rRNA_mtase"/>
    <property type="match status" value="1"/>
</dbReference>
<keyword evidence="5" id="KW-0808">Transferase</keyword>
<dbReference type="AlphaFoldDB" id="T1G7F0"/>
<evidence type="ECO:0000256" key="8">
    <source>
        <dbReference type="ARBA" id="ARBA00023128"/>
    </source>
</evidence>
<dbReference type="PANTHER" id="PTHR10920:SF18">
    <property type="entry name" value="RRNA METHYLTRANSFERASE 2, MITOCHONDRIAL"/>
    <property type="match status" value="1"/>
</dbReference>
<dbReference type="Gene3D" id="3.40.50.150">
    <property type="entry name" value="Vaccinia Virus protein VP39"/>
    <property type="match status" value="1"/>
</dbReference>
<dbReference type="GeneID" id="20216997"/>